<proteinExistence type="predicted"/>
<dbReference type="AlphaFoldDB" id="A0A1W6K0Z4"/>
<evidence type="ECO:0000313" key="2">
    <source>
        <dbReference type="Proteomes" id="UP000193404"/>
    </source>
</evidence>
<keyword evidence="2" id="KW-1185">Reference proteome</keyword>
<dbReference type="Proteomes" id="UP000193404">
    <property type="component" value="Chromosome"/>
</dbReference>
<dbReference type="KEGG" id="aman:B6F84_09290"/>
<name>A0A1W6K0Z4_9CREN</name>
<accession>A0A1W6K0Z4</accession>
<sequence>MLQLKILNSLLKYGEEYLVIEEKIPNSETKIDIYHNSNIITKLQISTPNYVIIGRELLLPSSNINLADVKDFAYEAVKSVIHSKTSNAEIKLSREGVVYSFPDSVDITELTPNGIHILSTVLQKAIAPNYIPVSQIPPWIKSIPLFQGVVIDIKDSPKDILKKYHSQITRIETDNGFIEKYHNSLTRLYYENDEKILCYKTLNYICYQDSGGAKEVTFNEKEIENIVNKIIKGYGKYQLLNGTLLI</sequence>
<reference evidence="1 2" key="1">
    <citation type="submission" date="2017-03" db="EMBL/GenBank/DDBJ databases">
        <title>Sulfur activation and transportation mechanism of thermophilic Archaea Acidianus manzaensis YN-25.</title>
        <authorList>
            <person name="Ma Y."/>
            <person name="Yang Y."/>
            <person name="Xia J."/>
        </authorList>
    </citation>
    <scope>NUCLEOTIDE SEQUENCE [LARGE SCALE GENOMIC DNA]</scope>
    <source>
        <strain evidence="1 2">YN-25</strain>
    </source>
</reference>
<dbReference type="OrthoDB" id="39537at2157"/>
<dbReference type="RefSeq" id="WP_148691980.1">
    <property type="nucleotide sequence ID" value="NZ_CP020477.1"/>
</dbReference>
<dbReference type="GeneID" id="41591116"/>
<organism evidence="1 2">
    <name type="scientific">Acidianus manzaensis</name>
    <dbReference type="NCBI Taxonomy" id="282676"/>
    <lineage>
        <taxon>Archaea</taxon>
        <taxon>Thermoproteota</taxon>
        <taxon>Thermoprotei</taxon>
        <taxon>Sulfolobales</taxon>
        <taxon>Sulfolobaceae</taxon>
        <taxon>Acidianus</taxon>
    </lineage>
</organism>
<gene>
    <name evidence="1" type="ORF">B6F84_09290</name>
</gene>
<protein>
    <submittedName>
        <fullName evidence="1">Uncharacterized protein</fullName>
    </submittedName>
</protein>
<evidence type="ECO:0000313" key="1">
    <source>
        <dbReference type="EMBL" id="ARM76196.1"/>
    </source>
</evidence>
<dbReference type="EMBL" id="CP020477">
    <property type="protein sequence ID" value="ARM76196.1"/>
    <property type="molecule type" value="Genomic_DNA"/>
</dbReference>